<keyword evidence="4 7" id="KW-0812">Transmembrane</keyword>
<evidence type="ECO:0000259" key="8">
    <source>
        <dbReference type="Pfam" id="PF01757"/>
    </source>
</evidence>
<keyword evidence="6 7" id="KW-0472">Membrane</keyword>
<organism evidence="9 10">
    <name type="scientific">Sulfitobacter sediminis</name>
    <dbReference type="NCBI Taxonomy" id="3234186"/>
    <lineage>
        <taxon>Bacteria</taxon>
        <taxon>Pseudomonadati</taxon>
        <taxon>Pseudomonadota</taxon>
        <taxon>Alphaproteobacteria</taxon>
        <taxon>Rhodobacterales</taxon>
        <taxon>Roseobacteraceae</taxon>
        <taxon>Sulfitobacter</taxon>
    </lineage>
</organism>
<evidence type="ECO:0000256" key="3">
    <source>
        <dbReference type="ARBA" id="ARBA00022475"/>
    </source>
</evidence>
<feature type="transmembrane region" description="Helical" evidence="7">
    <location>
        <begin position="109"/>
        <end position="130"/>
    </location>
</feature>
<sequence>MRRDRQLVLISSHIGMREAGDSGAQSTGRLHAIDTAKGIGILFVVFGHAWRGAFHAGILRDEALFRAVDNMIYAWHMPLFFFLSGLLFLEVVERIEAAPFLASRVRRLLWPFVLWTWLFFGMKLLAGGAANHPVTLADFPLIPLPPYEHLWFLWALFLSQVLVLGLFRALRPVLDVARLRVVFGVLAVALTLLIPFFYVPSPTFGATVEHFPYFVAGIALGGIANRKPPAWLVVMAGAVFGLLIWNASQIWASLLVSLVLTVSACIVFARLDPGAERPSAPIAFLRLLGLYSLPIFLAHTIFSAAFRIGLLKVGVDGLNVHLLVATIVGLAGPIALVWGSRRLGVAKLLGF</sequence>
<evidence type="ECO:0000256" key="2">
    <source>
        <dbReference type="ARBA" id="ARBA00007400"/>
    </source>
</evidence>
<dbReference type="Pfam" id="PF01757">
    <property type="entry name" value="Acyl_transf_3"/>
    <property type="match status" value="1"/>
</dbReference>
<gene>
    <name evidence="9" type="ORF">AB2B41_09410</name>
</gene>
<feature type="transmembrane region" description="Helical" evidence="7">
    <location>
        <begin position="283"/>
        <end position="306"/>
    </location>
</feature>
<feature type="domain" description="Acyltransferase 3" evidence="8">
    <location>
        <begin position="31"/>
        <end position="338"/>
    </location>
</feature>
<evidence type="ECO:0000256" key="6">
    <source>
        <dbReference type="ARBA" id="ARBA00023136"/>
    </source>
</evidence>
<feature type="transmembrane region" description="Helical" evidence="7">
    <location>
        <begin position="39"/>
        <end position="59"/>
    </location>
</feature>
<dbReference type="Proteomes" id="UP001556098">
    <property type="component" value="Unassembled WGS sequence"/>
</dbReference>
<protein>
    <submittedName>
        <fullName evidence="9">Acyltransferase family protein</fullName>
    </submittedName>
</protein>
<feature type="transmembrane region" description="Helical" evidence="7">
    <location>
        <begin position="71"/>
        <end position="89"/>
    </location>
</feature>
<evidence type="ECO:0000256" key="1">
    <source>
        <dbReference type="ARBA" id="ARBA00004651"/>
    </source>
</evidence>
<feature type="transmembrane region" description="Helical" evidence="7">
    <location>
        <begin position="318"/>
        <end position="338"/>
    </location>
</feature>
<dbReference type="GO" id="GO:0016746">
    <property type="term" value="F:acyltransferase activity"/>
    <property type="evidence" value="ECO:0007669"/>
    <property type="project" value="UniProtKB-KW"/>
</dbReference>
<feature type="transmembrane region" description="Helical" evidence="7">
    <location>
        <begin position="254"/>
        <end position="271"/>
    </location>
</feature>
<evidence type="ECO:0000256" key="4">
    <source>
        <dbReference type="ARBA" id="ARBA00022692"/>
    </source>
</evidence>
<evidence type="ECO:0000313" key="10">
    <source>
        <dbReference type="Proteomes" id="UP001556098"/>
    </source>
</evidence>
<keyword evidence="10" id="KW-1185">Reference proteome</keyword>
<dbReference type="InterPro" id="IPR002656">
    <property type="entry name" value="Acyl_transf_3_dom"/>
</dbReference>
<dbReference type="PANTHER" id="PTHR40074">
    <property type="entry name" value="O-ACETYLTRANSFERASE WECH"/>
    <property type="match status" value="1"/>
</dbReference>
<comment type="caution">
    <text evidence="9">The sequence shown here is derived from an EMBL/GenBank/DDBJ whole genome shotgun (WGS) entry which is preliminary data.</text>
</comment>
<accession>A0ABV3RLF9</accession>
<feature type="transmembrane region" description="Helical" evidence="7">
    <location>
        <begin position="230"/>
        <end position="248"/>
    </location>
</feature>
<evidence type="ECO:0000256" key="5">
    <source>
        <dbReference type="ARBA" id="ARBA00022989"/>
    </source>
</evidence>
<keyword evidence="9" id="KW-0012">Acyltransferase</keyword>
<feature type="transmembrane region" description="Helical" evidence="7">
    <location>
        <begin position="150"/>
        <end position="167"/>
    </location>
</feature>
<feature type="transmembrane region" description="Helical" evidence="7">
    <location>
        <begin position="179"/>
        <end position="198"/>
    </location>
</feature>
<dbReference type="RefSeq" id="WP_367877519.1">
    <property type="nucleotide sequence ID" value="NZ_JBFNXX010000005.1"/>
</dbReference>
<name>A0ABV3RLF9_9RHOB</name>
<comment type="subcellular location">
    <subcellularLocation>
        <location evidence="1">Cell membrane</location>
        <topology evidence="1">Multi-pass membrane protein</topology>
    </subcellularLocation>
</comment>
<keyword evidence="3" id="KW-1003">Cell membrane</keyword>
<evidence type="ECO:0000313" key="9">
    <source>
        <dbReference type="EMBL" id="MEW9919821.1"/>
    </source>
</evidence>
<reference evidence="9 10" key="1">
    <citation type="submission" date="2024-07" db="EMBL/GenBank/DDBJ databases">
        <title>Marimonas sp.nov., isolated from tidal-flat sediment.</title>
        <authorList>
            <person name="Jayan J.N."/>
            <person name="Lee S.S."/>
        </authorList>
    </citation>
    <scope>NUCLEOTIDE SEQUENCE [LARGE SCALE GENOMIC DNA]</scope>
    <source>
        <strain evidence="9 10">MJW-29</strain>
    </source>
</reference>
<keyword evidence="9" id="KW-0808">Transferase</keyword>
<comment type="similarity">
    <text evidence="2">Belongs to the acyltransferase 3 family.</text>
</comment>
<proteinExistence type="inferred from homology"/>
<dbReference type="PANTHER" id="PTHR40074:SF4">
    <property type="entry name" value="INNER MEMBRANE PROTEIN YCFT"/>
    <property type="match status" value="1"/>
</dbReference>
<keyword evidence="5 7" id="KW-1133">Transmembrane helix</keyword>
<evidence type="ECO:0000256" key="7">
    <source>
        <dbReference type="SAM" id="Phobius"/>
    </source>
</evidence>
<dbReference type="EMBL" id="JBFNXX010000005">
    <property type="protein sequence ID" value="MEW9919821.1"/>
    <property type="molecule type" value="Genomic_DNA"/>
</dbReference>